<evidence type="ECO:0000313" key="9">
    <source>
        <dbReference type="EMBL" id="SDF71765.1"/>
    </source>
</evidence>
<name>A0A1G7NCF2_PSEOR</name>
<feature type="transmembrane region" description="Helical" evidence="8">
    <location>
        <begin position="138"/>
        <end position="156"/>
    </location>
</feature>
<evidence type="ECO:0000313" key="10">
    <source>
        <dbReference type="Proteomes" id="UP000198967"/>
    </source>
</evidence>
<dbReference type="Pfam" id="PF00230">
    <property type="entry name" value="MIP"/>
    <property type="match status" value="1"/>
</dbReference>
<feature type="transmembrane region" description="Helical" evidence="8">
    <location>
        <begin position="6"/>
        <end position="30"/>
    </location>
</feature>
<organism evidence="9 10">
    <name type="scientific">Pseudonocardia oroxyli</name>
    <dbReference type="NCBI Taxonomy" id="366584"/>
    <lineage>
        <taxon>Bacteria</taxon>
        <taxon>Bacillati</taxon>
        <taxon>Actinomycetota</taxon>
        <taxon>Actinomycetes</taxon>
        <taxon>Pseudonocardiales</taxon>
        <taxon>Pseudonocardiaceae</taxon>
        <taxon>Pseudonocardia</taxon>
    </lineage>
</organism>
<gene>
    <name evidence="9" type="ORF">SAMN05216377_106202</name>
</gene>
<feature type="transmembrane region" description="Helical" evidence="8">
    <location>
        <begin position="228"/>
        <end position="250"/>
    </location>
</feature>
<protein>
    <submittedName>
        <fullName evidence="9">Glycerol uptake facilitator protein</fullName>
    </submittedName>
</protein>
<dbReference type="STRING" id="366584.SAMN05216377_106202"/>
<dbReference type="OrthoDB" id="9807293at2"/>
<dbReference type="GO" id="GO:0005886">
    <property type="term" value="C:plasma membrane"/>
    <property type="evidence" value="ECO:0007669"/>
    <property type="project" value="TreeGrafter"/>
</dbReference>
<sequence length="251" mass="25545">MTAGSIVLYEGLGTAVLILLGSGVVANVVLRPTLGTGGGWLMITFGWGFAVFAGASIAEPSGAHLNPAVTIGLAVAGATEWGMVPFYLIGQFVGAFVGACLGWLAYKANFDKNYEDDPEANRDTRGIFCTGPVVARSAWNVVTEVVATFVLVFWILSNPAAQAPDGSGVPQFGNGALGYAAVAFVVIGIGCSLGGPTGYAINPARDLGPRIAYAVLPIKGKGSPEWGYSWVPVVGPVVGAVLAGLLALGVS</sequence>
<evidence type="ECO:0000256" key="1">
    <source>
        <dbReference type="ARBA" id="ARBA00004141"/>
    </source>
</evidence>
<dbReference type="Proteomes" id="UP000198967">
    <property type="component" value="Unassembled WGS sequence"/>
</dbReference>
<dbReference type="InterPro" id="IPR022357">
    <property type="entry name" value="MIP_CS"/>
</dbReference>
<comment type="similarity">
    <text evidence="2 7">Belongs to the MIP/aquaporin (TC 1.A.8) family.</text>
</comment>
<evidence type="ECO:0000256" key="4">
    <source>
        <dbReference type="ARBA" id="ARBA00022692"/>
    </source>
</evidence>
<dbReference type="RefSeq" id="WP_093082167.1">
    <property type="nucleotide sequence ID" value="NZ_FNBE01000006.1"/>
</dbReference>
<keyword evidence="3 7" id="KW-0813">Transport</keyword>
<keyword evidence="4 7" id="KW-0812">Transmembrane</keyword>
<feature type="transmembrane region" description="Helical" evidence="8">
    <location>
        <begin position="176"/>
        <end position="201"/>
    </location>
</feature>
<evidence type="ECO:0000256" key="2">
    <source>
        <dbReference type="ARBA" id="ARBA00006175"/>
    </source>
</evidence>
<reference evidence="9 10" key="1">
    <citation type="submission" date="2016-10" db="EMBL/GenBank/DDBJ databases">
        <authorList>
            <person name="de Groot N.N."/>
        </authorList>
    </citation>
    <scope>NUCLEOTIDE SEQUENCE [LARGE SCALE GENOMIC DNA]</scope>
    <source>
        <strain evidence="9 10">CGMCC 4.3143</strain>
    </source>
</reference>
<accession>A0A1G7NCF2</accession>
<keyword evidence="10" id="KW-1185">Reference proteome</keyword>
<dbReference type="PROSITE" id="PS00221">
    <property type="entry name" value="MIP"/>
    <property type="match status" value="1"/>
</dbReference>
<evidence type="ECO:0000256" key="3">
    <source>
        <dbReference type="ARBA" id="ARBA00022448"/>
    </source>
</evidence>
<keyword evidence="5 8" id="KW-1133">Transmembrane helix</keyword>
<dbReference type="PANTHER" id="PTHR43829">
    <property type="entry name" value="AQUAPORIN OR AQUAGLYCEROPORIN RELATED"/>
    <property type="match status" value="1"/>
</dbReference>
<feature type="transmembrane region" description="Helical" evidence="8">
    <location>
        <begin position="86"/>
        <end position="106"/>
    </location>
</feature>
<dbReference type="AlphaFoldDB" id="A0A1G7NCF2"/>
<dbReference type="EMBL" id="FNBE01000006">
    <property type="protein sequence ID" value="SDF71765.1"/>
    <property type="molecule type" value="Genomic_DNA"/>
</dbReference>
<evidence type="ECO:0000256" key="5">
    <source>
        <dbReference type="ARBA" id="ARBA00022989"/>
    </source>
</evidence>
<evidence type="ECO:0000256" key="8">
    <source>
        <dbReference type="SAM" id="Phobius"/>
    </source>
</evidence>
<dbReference type="Gene3D" id="1.20.1080.10">
    <property type="entry name" value="Glycerol uptake facilitator protein"/>
    <property type="match status" value="1"/>
</dbReference>
<dbReference type="InterPro" id="IPR000425">
    <property type="entry name" value="MIP"/>
</dbReference>
<dbReference type="SUPFAM" id="SSF81338">
    <property type="entry name" value="Aquaporin-like"/>
    <property type="match status" value="1"/>
</dbReference>
<dbReference type="PRINTS" id="PR00783">
    <property type="entry name" value="MINTRINSICP"/>
</dbReference>
<dbReference type="GO" id="GO:0015254">
    <property type="term" value="F:glycerol channel activity"/>
    <property type="evidence" value="ECO:0007669"/>
    <property type="project" value="TreeGrafter"/>
</dbReference>
<evidence type="ECO:0000256" key="7">
    <source>
        <dbReference type="RuleBase" id="RU000477"/>
    </source>
</evidence>
<dbReference type="PANTHER" id="PTHR43829:SF9">
    <property type="entry name" value="AQUAPORIN-9"/>
    <property type="match status" value="1"/>
</dbReference>
<dbReference type="InterPro" id="IPR050363">
    <property type="entry name" value="MIP/Aquaporin"/>
</dbReference>
<evidence type="ECO:0000256" key="6">
    <source>
        <dbReference type="ARBA" id="ARBA00023136"/>
    </source>
</evidence>
<proteinExistence type="inferred from homology"/>
<feature type="transmembrane region" description="Helical" evidence="8">
    <location>
        <begin position="37"/>
        <end position="58"/>
    </location>
</feature>
<keyword evidence="6 8" id="KW-0472">Membrane</keyword>
<dbReference type="InterPro" id="IPR023271">
    <property type="entry name" value="Aquaporin-like"/>
</dbReference>
<comment type="subcellular location">
    <subcellularLocation>
        <location evidence="1">Membrane</location>
        <topology evidence="1">Multi-pass membrane protein</topology>
    </subcellularLocation>
</comment>